<accession>A0ABR3FL67</accession>
<evidence type="ECO:0000313" key="3">
    <source>
        <dbReference type="Proteomes" id="UP001465976"/>
    </source>
</evidence>
<feature type="region of interest" description="Disordered" evidence="1">
    <location>
        <begin position="1"/>
        <end position="111"/>
    </location>
</feature>
<feature type="compositionally biased region" description="Polar residues" evidence="1">
    <location>
        <begin position="46"/>
        <end position="59"/>
    </location>
</feature>
<comment type="caution">
    <text evidence="2">The sequence shown here is derived from an EMBL/GenBank/DDBJ whole genome shotgun (WGS) entry which is preliminary data.</text>
</comment>
<proteinExistence type="predicted"/>
<protein>
    <submittedName>
        <fullName evidence="2">Uncharacterized protein</fullName>
    </submittedName>
</protein>
<dbReference type="EMBL" id="JBAHYK010000244">
    <property type="protein sequence ID" value="KAL0576145.1"/>
    <property type="molecule type" value="Genomic_DNA"/>
</dbReference>
<evidence type="ECO:0000313" key="2">
    <source>
        <dbReference type="EMBL" id="KAL0576145.1"/>
    </source>
</evidence>
<sequence>MATDYNQHPTPGADELLRSPFVDQNGRLTSPFSPYTPLCNKFDVTQHGNNHNMDDSQYNDIDGTQPGNEVDSDSSMDSSDRDSNAEKPEDEENMSDKENLSTVGTVNDEERLGEHGLTRLAALGLIRSVNSELQSDSQTMATLLELSEAMRYLTRNHVARDQKVLVRLTYGEVAVRYQALGTQNSREPQPSSADTMAYIVRLAKCARYLSREQLSGNEKIVIEYNNDFLSIVYDGTSRRERERVWMSEFIQGPPVKGGGLARTQLCEKSSPSSHAFWIRVEREMEGRGWDSGVMSVDIERGEPYRGRAFTNDEVAAGRNLLEIGI</sequence>
<keyword evidence="3" id="KW-1185">Reference proteome</keyword>
<gene>
    <name evidence="2" type="ORF">V5O48_005836</name>
</gene>
<name>A0ABR3FL67_9AGAR</name>
<reference evidence="2 3" key="1">
    <citation type="submission" date="2024-02" db="EMBL/GenBank/DDBJ databases">
        <title>A draft genome for the cacao thread blight pathogen Marasmius crinis-equi.</title>
        <authorList>
            <person name="Cohen S.P."/>
            <person name="Baruah I.K."/>
            <person name="Amoako-Attah I."/>
            <person name="Bukari Y."/>
            <person name="Meinhardt L.W."/>
            <person name="Bailey B.A."/>
        </authorList>
    </citation>
    <scope>NUCLEOTIDE SEQUENCE [LARGE SCALE GENOMIC DNA]</scope>
    <source>
        <strain evidence="2 3">GH-76</strain>
    </source>
</reference>
<feature type="compositionally biased region" description="Basic and acidic residues" evidence="1">
    <location>
        <begin position="78"/>
        <end position="87"/>
    </location>
</feature>
<dbReference type="Proteomes" id="UP001465976">
    <property type="component" value="Unassembled WGS sequence"/>
</dbReference>
<organism evidence="2 3">
    <name type="scientific">Marasmius crinis-equi</name>
    <dbReference type="NCBI Taxonomy" id="585013"/>
    <lineage>
        <taxon>Eukaryota</taxon>
        <taxon>Fungi</taxon>
        <taxon>Dikarya</taxon>
        <taxon>Basidiomycota</taxon>
        <taxon>Agaricomycotina</taxon>
        <taxon>Agaricomycetes</taxon>
        <taxon>Agaricomycetidae</taxon>
        <taxon>Agaricales</taxon>
        <taxon>Marasmiineae</taxon>
        <taxon>Marasmiaceae</taxon>
        <taxon>Marasmius</taxon>
    </lineage>
</organism>
<evidence type="ECO:0000256" key="1">
    <source>
        <dbReference type="SAM" id="MobiDB-lite"/>
    </source>
</evidence>